<dbReference type="AlphaFoldDB" id="A0AAQ3Q8L1"/>
<evidence type="ECO:0000313" key="6">
    <source>
        <dbReference type="Proteomes" id="UP001327560"/>
    </source>
</evidence>
<evidence type="ECO:0000256" key="2">
    <source>
        <dbReference type="SAM" id="Coils"/>
    </source>
</evidence>
<organism evidence="5 6">
    <name type="scientific">Canna indica</name>
    <name type="common">Indian-shot</name>
    <dbReference type="NCBI Taxonomy" id="4628"/>
    <lineage>
        <taxon>Eukaryota</taxon>
        <taxon>Viridiplantae</taxon>
        <taxon>Streptophyta</taxon>
        <taxon>Embryophyta</taxon>
        <taxon>Tracheophyta</taxon>
        <taxon>Spermatophyta</taxon>
        <taxon>Magnoliopsida</taxon>
        <taxon>Liliopsida</taxon>
        <taxon>Zingiberales</taxon>
        <taxon>Cannaceae</taxon>
        <taxon>Canna</taxon>
    </lineage>
</organism>
<feature type="coiled-coil region" evidence="2">
    <location>
        <begin position="377"/>
        <end position="432"/>
    </location>
</feature>
<feature type="region of interest" description="Disordered" evidence="3">
    <location>
        <begin position="206"/>
        <end position="268"/>
    </location>
</feature>
<dbReference type="Pfam" id="PF02179">
    <property type="entry name" value="BAG"/>
    <property type="match status" value="1"/>
</dbReference>
<dbReference type="GO" id="GO:0006457">
    <property type="term" value="P:protein folding"/>
    <property type="evidence" value="ECO:0007669"/>
    <property type="project" value="TreeGrafter"/>
</dbReference>
<dbReference type="PROSITE" id="PS50096">
    <property type="entry name" value="IQ"/>
    <property type="match status" value="1"/>
</dbReference>
<dbReference type="InterPro" id="IPR040400">
    <property type="entry name" value="BAG5/6/7/8"/>
</dbReference>
<evidence type="ECO:0000313" key="5">
    <source>
        <dbReference type="EMBL" id="WOL01739.1"/>
    </source>
</evidence>
<dbReference type="PANTHER" id="PTHR33322:SF4">
    <property type="entry name" value="BAG DOMAIN CONTAINING PROTEIN, EXPRESSED"/>
    <property type="match status" value="1"/>
</dbReference>
<feature type="region of interest" description="Disordered" evidence="3">
    <location>
        <begin position="1"/>
        <end position="22"/>
    </location>
</feature>
<gene>
    <name evidence="5" type="ORF">Cni_G10456</name>
</gene>
<accession>A0AAQ3Q8L1</accession>
<reference evidence="5 6" key="1">
    <citation type="submission" date="2023-10" db="EMBL/GenBank/DDBJ databases">
        <title>Chromosome-scale genome assembly provides insights into flower coloration mechanisms of Canna indica.</title>
        <authorList>
            <person name="Li C."/>
        </authorList>
    </citation>
    <scope>NUCLEOTIDE SEQUENCE [LARGE SCALE GENOMIC DNA]</scope>
    <source>
        <tissue evidence="5">Flower</tissue>
    </source>
</reference>
<evidence type="ECO:0000256" key="1">
    <source>
        <dbReference type="ARBA" id="ARBA00023186"/>
    </source>
</evidence>
<keyword evidence="6" id="KW-1185">Reference proteome</keyword>
<dbReference type="InterPro" id="IPR000048">
    <property type="entry name" value="IQ_motif_EF-hand-BS"/>
</dbReference>
<dbReference type="GO" id="GO:0051087">
    <property type="term" value="F:protein-folding chaperone binding"/>
    <property type="evidence" value="ECO:0007669"/>
    <property type="project" value="InterPro"/>
</dbReference>
<evidence type="ECO:0000256" key="3">
    <source>
        <dbReference type="SAM" id="MobiDB-lite"/>
    </source>
</evidence>
<dbReference type="InterPro" id="IPR003103">
    <property type="entry name" value="BAG_domain"/>
</dbReference>
<protein>
    <recommendedName>
        <fullName evidence="4">BAG domain-containing protein</fullName>
    </recommendedName>
</protein>
<dbReference type="Proteomes" id="UP001327560">
    <property type="component" value="Chromosome 3"/>
</dbReference>
<dbReference type="PROSITE" id="PS51035">
    <property type="entry name" value="BAG"/>
    <property type="match status" value="1"/>
</dbReference>
<dbReference type="GO" id="GO:0009506">
    <property type="term" value="C:plasmodesma"/>
    <property type="evidence" value="ECO:0007669"/>
    <property type="project" value="TreeGrafter"/>
</dbReference>
<evidence type="ECO:0000259" key="4">
    <source>
        <dbReference type="PROSITE" id="PS51035"/>
    </source>
</evidence>
<dbReference type="Pfam" id="PF00612">
    <property type="entry name" value="IQ"/>
    <property type="match status" value="1"/>
</dbReference>
<dbReference type="EMBL" id="CP136892">
    <property type="protein sequence ID" value="WOL01739.1"/>
    <property type="molecule type" value="Genomic_DNA"/>
</dbReference>
<keyword evidence="2" id="KW-0175">Coiled coil</keyword>
<dbReference type="PANTHER" id="PTHR33322">
    <property type="entry name" value="BAG DOMAIN CONTAINING PROTEIN, EXPRESSED"/>
    <property type="match status" value="1"/>
</dbReference>
<keyword evidence="1" id="KW-0143">Chaperone</keyword>
<name>A0AAQ3Q8L1_9LILI</name>
<proteinExistence type="predicted"/>
<sequence>MEDPFFFDPWSSVGRRGRGVRDSESPFFYSADPWSAAPQRQYQSYRPETAPEPVPAAAPRRRVISVPVTFVGSDGVPANNTKLARVQWAEAARSAAAIAIQRVLRGHLVRKNVEVVSQVAVELGDVEQRERLRANETLMTLLFRLDSVRGIREYRKKVILRMIALQEYLDSISAETLGSTNCVDNEARIPAEMQQEHLDSETVLREAEEMPDNSHDKAAHEATIEQSMVPELTSEESDTTIAEEVTSEEDESDNTIAEEVTSQEDKDPILAVVEDAEAQDKDQVADAAVDEFEFLDHADDLEEEEEDNESDDSFVILSMEEATCTFPKASTEKAILFYSMEQGSGETATAVHAEEVPDISTTSTMAEVAKSGIEEVMKKAVAESERLQLLVAELCEQNAEQCRLMAGLVDRVEHLERAVQRMEKKNKKRRVDDSLA</sequence>
<dbReference type="SUPFAM" id="SSF63491">
    <property type="entry name" value="BAG domain"/>
    <property type="match status" value="1"/>
</dbReference>
<feature type="compositionally biased region" description="Basic and acidic residues" evidence="3">
    <location>
        <begin position="206"/>
        <end position="223"/>
    </location>
</feature>
<dbReference type="SMART" id="SM00264">
    <property type="entry name" value="BAG"/>
    <property type="match status" value="1"/>
</dbReference>
<feature type="domain" description="BAG" evidence="4">
    <location>
        <begin position="118"/>
        <end position="173"/>
    </location>
</feature>